<keyword evidence="2" id="KW-0479">Metal-binding</keyword>
<dbReference type="GO" id="GO:0046872">
    <property type="term" value="F:metal ion binding"/>
    <property type="evidence" value="ECO:0007669"/>
    <property type="project" value="UniProtKB-KW"/>
</dbReference>
<dbReference type="Gene3D" id="1.10.600.10">
    <property type="entry name" value="Farnesyl Diphosphate Synthase"/>
    <property type="match status" value="1"/>
</dbReference>
<dbReference type="Proteomes" id="UP000199343">
    <property type="component" value="Unassembled WGS sequence"/>
</dbReference>
<evidence type="ECO:0000256" key="1">
    <source>
        <dbReference type="ARBA" id="ARBA00023239"/>
    </source>
</evidence>
<comment type="similarity">
    <text evidence="2">Belongs to the terpene synthase family.</text>
</comment>
<dbReference type="STRING" id="47871.GA0070608_3784"/>
<evidence type="ECO:0000256" key="2">
    <source>
        <dbReference type="RuleBase" id="RU366034"/>
    </source>
</evidence>
<dbReference type="InterPro" id="IPR008949">
    <property type="entry name" value="Isoprenoid_synthase_dom_sf"/>
</dbReference>
<dbReference type="AlphaFoldDB" id="A0A1C6VQU4"/>
<sequence length="317" mass="33876">MRTFAVSALREPPFPARQHDATDRVARESIEWALGHGLIISGHRLHRLRRADAAGLAGRACPDGPVDPLRLLADLISWLFVMDDACDEDGLGDAPIRLAPTVAALLDVLDGQGTPTGGPATAAGPLGEALGDLCRRVRANGGPVFLLRFVGEVREYLLALLWEAANREHGRVPGLAEYVQMRRHTGGVHPSFTLTELAAGALTGASHRTEPALVTLDLLAADLVCWCNDVFSYGKENLAQPDGHNLVVVIAAGLADGDQSSALRAAADRFNEAMSAYLAAEAVLLATGDDGLRPALTARRNWIRATYDWSLRAARYA</sequence>
<dbReference type="PANTHER" id="PTHR35201">
    <property type="entry name" value="TERPENE SYNTHASE"/>
    <property type="match status" value="1"/>
</dbReference>
<proteinExistence type="inferred from homology"/>
<dbReference type="SFLD" id="SFLDG01020">
    <property type="entry name" value="Terpene_Cyclase_Like_2"/>
    <property type="match status" value="1"/>
</dbReference>
<accession>A0A1C6VQU4</accession>
<evidence type="ECO:0000313" key="3">
    <source>
        <dbReference type="EMBL" id="SCL68701.1"/>
    </source>
</evidence>
<protein>
    <recommendedName>
        <fullName evidence="2">Terpene synthase</fullName>
        <ecNumber evidence="2">4.2.3.-</ecNumber>
    </recommendedName>
</protein>
<keyword evidence="2" id="KW-0460">Magnesium</keyword>
<dbReference type="InterPro" id="IPR034686">
    <property type="entry name" value="Terpene_cyclase-like_2"/>
</dbReference>
<dbReference type="EC" id="4.2.3.-" evidence="2"/>
<gene>
    <name evidence="3" type="ORF">GA0070608_3784</name>
</gene>
<dbReference type="GO" id="GO:0010333">
    <property type="term" value="F:terpene synthase activity"/>
    <property type="evidence" value="ECO:0007669"/>
    <property type="project" value="InterPro"/>
</dbReference>
<dbReference type="Pfam" id="PF19086">
    <property type="entry name" value="Terpene_syn_C_2"/>
    <property type="match status" value="1"/>
</dbReference>
<organism evidence="3 4">
    <name type="scientific">Micromonospora peucetia</name>
    <dbReference type="NCBI Taxonomy" id="47871"/>
    <lineage>
        <taxon>Bacteria</taxon>
        <taxon>Bacillati</taxon>
        <taxon>Actinomycetota</taxon>
        <taxon>Actinomycetes</taxon>
        <taxon>Micromonosporales</taxon>
        <taxon>Micromonosporaceae</taxon>
        <taxon>Micromonospora</taxon>
    </lineage>
</organism>
<evidence type="ECO:0000313" key="4">
    <source>
        <dbReference type="Proteomes" id="UP000199343"/>
    </source>
</evidence>
<comment type="cofactor">
    <cofactor evidence="2">
        <name>Mg(2+)</name>
        <dbReference type="ChEBI" id="CHEBI:18420"/>
    </cofactor>
</comment>
<dbReference type="SUPFAM" id="SSF48576">
    <property type="entry name" value="Terpenoid synthases"/>
    <property type="match status" value="1"/>
</dbReference>
<dbReference type="PANTHER" id="PTHR35201:SF4">
    <property type="entry name" value="BETA-PINACENE SYNTHASE-RELATED"/>
    <property type="match status" value="1"/>
</dbReference>
<dbReference type="EMBL" id="FMIC01000002">
    <property type="protein sequence ID" value="SCL68701.1"/>
    <property type="molecule type" value="Genomic_DNA"/>
</dbReference>
<keyword evidence="1 2" id="KW-0456">Lyase</keyword>
<dbReference type="SFLD" id="SFLDS00005">
    <property type="entry name" value="Isoprenoid_Synthase_Type_I"/>
    <property type="match status" value="1"/>
</dbReference>
<dbReference type="OrthoDB" id="2989600at2"/>
<reference evidence="3 4" key="1">
    <citation type="submission" date="2016-06" db="EMBL/GenBank/DDBJ databases">
        <authorList>
            <person name="Kjaerup R.B."/>
            <person name="Dalgaard T.S."/>
            <person name="Juul-Madsen H.R."/>
        </authorList>
    </citation>
    <scope>NUCLEOTIDE SEQUENCE [LARGE SCALE GENOMIC DNA]</scope>
    <source>
        <strain evidence="3 4">DSM 43363</strain>
    </source>
</reference>
<dbReference type="RefSeq" id="WP_091629801.1">
    <property type="nucleotide sequence ID" value="NZ_FMIC01000002.1"/>
</dbReference>
<name>A0A1C6VQU4_9ACTN</name>